<feature type="signal peptide" evidence="2">
    <location>
        <begin position="1"/>
        <end position="21"/>
    </location>
</feature>
<dbReference type="Pfam" id="PF00497">
    <property type="entry name" value="SBP_bac_3"/>
    <property type="match status" value="1"/>
</dbReference>
<evidence type="ECO:0000313" key="5">
    <source>
        <dbReference type="Proteomes" id="UP000184731"/>
    </source>
</evidence>
<feature type="chain" id="PRO_5011956161" description="Solute-binding protein family 3/N-terminal domain-containing protein" evidence="2">
    <location>
        <begin position="22"/>
        <end position="263"/>
    </location>
</feature>
<dbReference type="RefSeq" id="WP_148696620.1">
    <property type="nucleotide sequence ID" value="NZ_CP017834.1"/>
</dbReference>
<dbReference type="SUPFAM" id="SSF53850">
    <property type="entry name" value="Periplasmic binding protein-like II"/>
    <property type="match status" value="1"/>
</dbReference>
<dbReference type="Proteomes" id="UP000184731">
    <property type="component" value="Chromosome"/>
</dbReference>
<sequence length="263" mass="30084">MSLKKACLFVLFLLHSNSTFAKNYKEIKVCSEAGFIPFEMRTASGNWDGYDIALIKEFAKKSSRKVKFIDQKFDGLIPSLIASKSCDIVASAVGISEERKKIVNFSEPTYFSGFDGLIHARSSKMFDSFEKINQKNVRIAVQQGTLSSTYVKNVFKNARISEYETNSGPIQAIISDKADIYIDDSVYLSVAVKRNISKFELLGKEKLPENQEDGMAFLFRKSDTELRNQFNEFFNQIKSNGELDKLQNYYFKEMGWMKNFPEN</sequence>
<evidence type="ECO:0000259" key="3">
    <source>
        <dbReference type="SMART" id="SM00062"/>
    </source>
</evidence>
<dbReference type="CDD" id="cd13530">
    <property type="entry name" value="PBP2_peptides_like"/>
    <property type="match status" value="1"/>
</dbReference>
<dbReference type="STRING" id="1915309.AXG55_02835"/>
<gene>
    <name evidence="4" type="ORF">AXG55_02835</name>
</gene>
<accession>A0A1L4CY98</accession>
<dbReference type="OrthoDB" id="9777941at2"/>
<proteinExistence type="predicted"/>
<dbReference type="InterPro" id="IPR001638">
    <property type="entry name" value="Solute-binding_3/MltF_N"/>
</dbReference>
<dbReference type="EMBL" id="CP017834">
    <property type="protein sequence ID" value="APJ02910.1"/>
    <property type="molecule type" value="Genomic_DNA"/>
</dbReference>
<keyword evidence="1 2" id="KW-0732">Signal</keyword>
<dbReference type="PANTHER" id="PTHR35936:SF17">
    <property type="entry name" value="ARGININE-BINDING EXTRACELLULAR PROTEIN ARTP"/>
    <property type="match status" value="1"/>
</dbReference>
<reference evidence="4 5" key="1">
    <citation type="submission" date="2016-10" db="EMBL/GenBank/DDBJ databases">
        <title>Silvanigrella aquatica sp. nov., isolated from a freshwater lake located in the Black Forest, Germany, description of Silvanigrellaceae fam. nov., Silvanigrellales ord. nov., reclassification of the order Bdellovibrionales in the class Oligoflexia, reclassification of the families Bacteriovoracaceae and Halobacteriovoraceae in the new order Bacteriovoracales ord. nov., and reclassification of the family Pseudobacteriovoracaceae in the order Oligoflexiales.</title>
        <authorList>
            <person name="Hahn M.W."/>
            <person name="Schmidt J."/>
            <person name="Koll U."/>
            <person name="Rohde M."/>
            <person name="Verbag S."/>
            <person name="Pitt A."/>
            <person name="Nakai R."/>
            <person name="Naganuma T."/>
            <person name="Lang E."/>
        </authorList>
    </citation>
    <scope>NUCLEOTIDE SEQUENCE [LARGE SCALE GENOMIC DNA]</scope>
    <source>
        <strain evidence="4 5">MWH-Nonnen-W8red</strain>
    </source>
</reference>
<dbReference type="Gene3D" id="3.40.190.10">
    <property type="entry name" value="Periplasmic binding protein-like II"/>
    <property type="match status" value="2"/>
</dbReference>
<name>A0A1L4CY98_9BACT</name>
<dbReference type="PANTHER" id="PTHR35936">
    <property type="entry name" value="MEMBRANE-BOUND LYTIC MUREIN TRANSGLYCOSYLASE F"/>
    <property type="match status" value="1"/>
</dbReference>
<feature type="domain" description="Solute-binding protein family 3/N-terminal" evidence="3">
    <location>
        <begin position="26"/>
        <end position="254"/>
    </location>
</feature>
<evidence type="ECO:0000256" key="1">
    <source>
        <dbReference type="ARBA" id="ARBA00022729"/>
    </source>
</evidence>
<dbReference type="KEGG" id="saqi:AXG55_02835"/>
<organism evidence="4 5">
    <name type="scientific">Silvanigrella aquatica</name>
    <dbReference type="NCBI Taxonomy" id="1915309"/>
    <lineage>
        <taxon>Bacteria</taxon>
        <taxon>Pseudomonadati</taxon>
        <taxon>Bdellovibrionota</taxon>
        <taxon>Oligoflexia</taxon>
        <taxon>Silvanigrellales</taxon>
        <taxon>Silvanigrellaceae</taxon>
        <taxon>Silvanigrella</taxon>
    </lineage>
</organism>
<dbReference type="AlphaFoldDB" id="A0A1L4CY98"/>
<evidence type="ECO:0000313" key="4">
    <source>
        <dbReference type="EMBL" id="APJ02910.1"/>
    </source>
</evidence>
<evidence type="ECO:0000256" key="2">
    <source>
        <dbReference type="SAM" id="SignalP"/>
    </source>
</evidence>
<keyword evidence="5" id="KW-1185">Reference proteome</keyword>
<protein>
    <recommendedName>
        <fullName evidence="3">Solute-binding protein family 3/N-terminal domain-containing protein</fullName>
    </recommendedName>
</protein>
<dbReference type="SMART" id="SM00062">
    <property type="entry name" value="PBPb"/>
    <property type="match status" value="1"/>
</dbReference>